<dbReference type="AlphaFoldDB" id="A0A1G7D924"/>
<feature type="signal peptide" evidence="1">
    <location>
        <begin position="1"/>
        <end position="20"/>
    </location>
</feature>
<feature type="chain" id="PRO_5011437838" evidence="1">
    <location>
        <begin position="21"/>
        <end position="895"/>
    </location>
</feature>
<evidence type="ECO:0000313" key="4">
    <source>
        <dbReference type="Proteomes" id="UP000199072"/>
    </source>
</evidence>
<dbReference type="Pfam" id="PF14905">
    <property type="entry name" value="OMP_b-brl_3"/>
    <property type="match status" value="1"/>
</dbReference>
<dbReference type="SUPFAM" id="SSF56935">
    <property type="entry name" value="Porins"/>
    <property type="match status" value="1"/>
</dbReference>
<evidence type="ECO:0000313" key="3">
    <source>
        <dbReference type="EMBL" id="SDE48052.1"/>
    </source>
</evidence>
<keyword evidence="1" id="KW-0732">Signal</keyword>
<keyword evidence="4" id="KW-1185">Reference proteome</keyword>
<proteinExistence type="predicted"/>
<dbReference type="InterPro" id="IPR041700">
    <property type="entry name" value="OMP_b-brl_3"/>
</dbReference>
<dbReference type="Proteomes" id="UP000199072">
    <property type="component" value="Unassembled WGS sequence"/>
</dbReference>
<accession>A0A1G7D924</accession>
<dbReference type="OrthoDB" id="603275at2"/>
<dbReference type="RefSeq" id="WP_091150187.1">
    <property type="nucleotide sequence ID" value="NZ_FNAI01000006.1"/>
</dbReference>
<organism evidence="3 4">
    <name type="scientific">Mucilaginibacter pineti</name>
    <dbReference type="NCBI Taxonomy" id="1391627"/>
    <lineage>
        <taxon>Bacteria</taxon>
        <taxon>Pseudomonadati</taxon>
        <taxon>Bacteroidota</taxon>
        <taxon>Sphingobacteriia</taxon>
        <taxon>Sphingobacteriales</taxon>
        <taxon>Sphingobacteriaceae</taxon>
        <taxon>Mucilaginibacter</taxon>
    </lineage>
</organism>
<dbReference type="STRING" id="1391627.SAMN05216464_106288"/>
<sequence length="895" mass="99680">MRITIIAVLLFCLHTFTASAQNNYSIKGTIADTSSTSKLDYTTICVLNAKDSILQKYTYAKGGSFAINNLAKGNYLLLVSYPGYADYTDHFILDSAHTVHEFGRINMILQSKLLNEVIIKAKVAAIKIKGDTTEFNAAAYITQKNAKIEDLLKQLQGMRVDQNGKVTFQGVAVDKILIDGEEFFKDDPTLITKNLRADMVNKVQVYDKKSENAIRTGIEDGVKVKTVNIQLREDKKRGIFGKTEADYGTHNYYLGQAMFNKFNDKEKFAIFGSINNMGKPGLNGSSGYGGVGIPLERSGGLHYNSTWDKEKQSFNTDYRISTVNINGTGNTLTQNNLPGNYNTTNTDKTFHNSSFNQGIDLSYNTKIDTTSEIDVSINAEASHITSANTTITTTLRGNGVLLNTNNNNTNSDNDNKALSSYLNYNKRFKKKGRSISVNMQLMDAESSGKENLKSALNYYNDQGVRDSSTNIDQYKPNSDKDNYVGAGVSYTEPLSKSLSLSASYNINSSNGRNNKQSFNKSASGEYDLPDNTLSSNFTVKKLTNIYGANINYYTPKTTLQFSMEFSSSNFKQTDQVVDTTLTRTFINWRPGFSGSYQLNKSASINISYSGGTSQPSIDQLQPLKQNNDPLNIKLGNPGLKPQFGNSLSFNYRLYQASYDRGINFRTSYSNTINTIISNRITDSTGVSTSQWSNLKNKQPFNWETSIEFYGNIPKIEGVIYLDFNANGSTYYNYINNQLNEAKATTYSPRISFSKNKASHSFGFGAGPTYTVNTTSLQSVNNNSYGFSADANYFVKLPGGFYMGSECSYQYNAKTQAFDRDFRKTLLKSYVGKSLLKDESLKMAITGNDLLNQNTGYSRDGTSGNFTESRNTIIRRNILFSVSWDFSKFGKEKQKQ</sequence>
<gene>
    <name evidence="3" type="ORF">SAMN05216464_106288</name>
</gene>
<reference evidence="3 4" key="1">
    <citation type="submission" date="2016-10" db="EMBL/GenBank/DDBJ databases">
        <authorList>
            <person name="de Groot N.N."/>
        </authorList>
    </citation>
    <scope>NUCLEOTIDE SEQUENCE [LARGE SCALE GENOMIC DNA]</scope>
    <source>
        <strain evidence="3 4">47C3B</strain>
    </source>
</reference>
<evidence type="ECO:0000259" key="2">
    <source>
        <dbReference type="Pfam" id="PF14905"/>
    </source>
</evidence>
<evidence type="ECO:0000256" key="1">
    <source>
        <dbReference type="SAM" id="SignalP"/>
    </source>
</evidence>
<dbReference type="SUPFAM" id="SSF49478">
    <property type="entry name" value="Cna protein B-type domain"/>
    <property type="match status" value="1"/>
</dbReference>
<name>A0A1G7D924_9SPHI</name>
<protein>
    <submittedName>
        <fullName evidence="3">Outer membrane protein beta-barrel family protein</fullName>
    </submittedName>
</protein>
<dbReference type="EMBL" id="FNAI01000006">
    <property type="protein sequence ID" value="SDE48052.1"/>
    <property type="molecule type" value="Genomic_DNA"/>
</dbReference>
<feature type="domain" description="Outer membrane protein beta-barrel" evidence="2">
    <location>
        <begin position="426"/>
        <end position="883"/>
    </location>
</feature>